<evidence type="ECO:0000313" key="5">
    <source>
        <dbReference type="EMBL" id="SHL22026.1"/>
    </source>
</evidence>
<dbReference type="EMBL" id="FRBW01000001">
    <property type="protein sequence ID" value="SHL22026.1"/>
    <property type="molecule type" value="Genomic_DNA"/>
</dbReference>
<dbReference type="InterPro" id="IPR006379">
    <property type="entry name" value="HAD-SF_hydro_IIB"/>
</dbReference>
<comment type="catalytic activity">
    <reaction evidence="4">
        <text>alpha,alpha-trehalose 6-phosphate + H2O = alpha,alpha-trehalose + phosphate</text>
        <dbReference type="Rhea" id="RHEA:23420"/>
        <dbReference type="ChEBI" id="CHEBI:15377"/>
        <dbReference type="ChEBI" id="CHEBI:16551"/>
        <dbReference type="ChEBI" id="CHEBI:43474"/>
        <dbReference type="ChEBI" id="CHEBI:58429"/>
        <dbReference type="EC" id="3.1.3.12"/>
    </reaction>
</comment>
<dbReference type="UniPathway" id="UPA00299"/>
<evidence type="ECO:0000256" key="4">
    <source>
        <dbReference type="RuleBase" id="RU361117"/>
    </source>
</evidence>
<protein>
    <recommendedName>
        <fullName evidence="4">Trehalose 6-phosphate phosphatase</fullName>
        <ecNumber evidence="4">3.1.3.12</ecNumber>
    </recommendedName>
</protein>
<dbReference type="NCBIfam" id="TIGR01484">
    <property type="entry name" value="HAD-SF-IIB"/>
    <property type="match status" value="1"/>
</dbReference>
<evidence type="ECO:0000256" key="3">
    <source>
        <dbReference type="ARBA" id="ARBA00022801"/>
    </source>
</evidence>
<dbReference type="AlphaFoldDB" id="A0A1M6YUT5"/>
<dbReference type="GO" id="GO:0004805">
    <property type="term" value="F:trehalose-phosphatase activity"/>
    <property type="evidence" value="ECO:0007669"/>
    <property type="project" value="UniProtKB-EC"/>
</dbReference>
<dbReference type="InterPro" id="IPR003337">
    <property type="entry name" value="Trehalose_PPase"/>
</dbReference>
<comment type="similarity">
    <text evidence="2 4">Belongs to the trehalose phosphatase family.</text>
</comment>
<dbReference type="PANTHER" id="PTHR43768">
    <property type="entry name" value="TREHALOSE 6-PHOSPHATE PHOSPHATASE"/>
    <property type="match status" value="1"/>
</dbReference>
<dbReference type="InterPro" id="IPR036412">
    <property type="entry name" value="HAD-like_sf"/>
</dbReference>
<dbReference type="PANTHER" id="PTHR43768:SF3">
    <property type="entry name" value="TREHALOSE 6-PHOSPHATE PHOSPHATASE"/>
    <property type="match status" value="1"/>
</dbReference>
<organism evidence="5 6">
    <name type="scientific">Roseibium suaedae</name>
    <dbReference type="NCBI Taxonomy" id="735517"/>
    <lineage>
        <taxon>Bacteria</taxon>
        <taxon>Pseudomonadati</taxon>
        <taxon>Pseudomonadota</taxon>
        <taxon>Alphaproteobacteria</taxon>
        <taxon>Hyphomicrobiales</taxon>
        <taxon>Stappiaceae</taxon>
        <taxon>Roseibium</taxon>
    </lineage>
</organism>
<dbReference type="RefSeq" id="WP_073007244.1">
    <property type="nucleotide sequence ID" value="NZ_FRBW01000001.1"/>
</dbReference>
<keyword evidence="4" id="KW-0460">Magnesium</keyword>
<comment type="function">
    <text evidence="4">Removes the phosphate from trehalose 6-phosphate to produce free trehalose.</text>
</comment>
<dbReference type="NCBIfam" id="TIGR00685">
    <property type="entry name" value="T6PP"/>
    <property type="match status" value="1"/>
</dbReference>
<dbReference type="Gene3D" id="3.40.50.1000">
    <property type="entry name" value="HAD superfamily/HAD-like"/>
    <property type="match status" value="1"/>
</dbReference>
<keyword evidence="4" id="KW-0479">Metal-binding</keyword>
<evidence type="ECO:0000256" key="2">
    <source>
        <dbReference type="ARBA" id="ARBA00008770"/>
    </source>
</evidence>
<evidence type="ECO:0000256" key="1">
    <source>
        <dbReference type="ARBA" id="ARBA00005199"/>
    </source>
</evidence>
<dbReference type="STRING" id="735517.SAMN05444272_0042"/>
<keyword evidence="6" id="KW-1185">Reference proteome</keyword>
<dbReference type="Proteomes" id="UP000186002">
    <property type="component" value="Unassembled WGS sequence"/>
</dbReference>
<dbReference type="GO" id="GO:0046872">
    <property type="term" value="F:metal ion binding"/>
    <property type="evidence" value="ECO:0007669"/>
    <property type="project" value="UniProtKB-KW"/>
</dbReference>
<dbReference type="CDD" id="cd01627">
    <property type="entry name" value="HAD_TPP"/>
    <property type="match status" value="1"/>
</dbReference>
<dbReference type="InterPro" id="IPR023214">
    <property type="entry name" value="HAD_sf"/>
</dbReference>
<dbReference type="SUPFAM" id="SSF56784">
    <property type="entry name" value="HAD-like"/>
    <property type="match status" value="1"/>
</dbReference>
<dbReference type="Pfam" id="PF02358">
    <property type="entry name" value="Trehalose_PPase"/>
    <property type="match status" value="1"/>
</dbReference>
<dbReference type="GO" id="GO:0005992">
    <property type="term" value="P:trehalose biosynthetic process"/>
    <property type="evidence" value="ECO:0007669"/>
    <property type="project" value="UniProtKB-UniPathway"/>
</dbReference>
<reference evidence="5 6" key="1">
    <citation type="submission" date="2016-11" db="EMBL/GenBank/DDBJ databases">
        <authorList>
            <person name="Jaros S."/>
            <person name="Januszkiewicz K."/>
            <person name="Wedrychowicz H."/>
        </authorList>
    </citation>
    <scope>NUCLEOTIDE SEQUENCE [LARGE SCALE GENOMIC DNA]</scope>
    <source>
        <strain evidence="5 6">DSM 22153</strain>
    </source>
</reference>
<dbReference type="EC" id="3.1.3.12" evidence="4"/>
<accession>A0A1M6YUT5</accession>
<sequence length="252" mass="26952">MTELPHLEPDMALFLDFDGTLVELAPRPQDVHVDPALSDVLLDLQGLLDGAVAVVTGRPIVQVDSFLQPVRLPAAGLHGLEQRDAPGGEIVSSPPDNQITRLAHHIAGSGLLERGVSLEDKGPALALHYRSVPDLEGDVIDFLTRTLSLLPDLHMVHGKMVAEAKPKGRDKGTALRDFMEEPPFAGRRPVFIGDDVTDEDGLSAAIAAGGFGIKVGEGPTCAGFRLANVTAVLEWLQAGRDAMMDERQPQET</sequence>
<proteinExistence type="inferred from homology"/>
<dbReference type="Gene3D" id="3.30.70.1020">
    <property type="entry name" value="Trehalose-6-phosphate phosphatase related protein, domain 2"/>
    <property type="match status" value="1"/>
</dbReference>
<comment type="cofactor">
    <cofactor evidence="4">
        <name>Mg(2+)</name>
        <dbReference type="ChEBI" id="CHEBI:18420"/>
    </cofactor>
</comment>
<dbReference type="OrthoDB" id="9814913at2"/>
<comment type="pathway">
    <text evidence="1 4">Glycan biosynthesis; trehalose biosynthesis.</text>
</comment>
<keyword evidence="3 4" id="KW-0378">Hydrolase</keyword>
<gene>
    <name evidence="5" type="ORF">SAMN05444272_0042</name>
</gene>
<dbReference type="InterPro" id="IPR044651">
    <property type="entry name" value="OTSB-like"/>
</dbReference>
<evidence type="ECO:0000313" key="6">
    <source>
        <dbReference type="Proteomes" id="UP000186002"/>
    </source>
</evidence>
<name>A0A1M6YUT5_9HYPH</name>